<proteinExistence type="predicted"/>
<name>A0ABY9YRZ9_9GAMM</name>
<organism evidence="1 2">
    <name type="scientific">Stenotrophomonas oahuensis</name>
    <dbReference type="NCBI Taxonomy" id="3003271"/>
    <lineage>
        <taxon>Bacteria</taxon>
        <taxon>Pseudomonadati</taxon>
        <taxon>Pseudomonadota</taxon>
        <taxon>Gammaproteobacteria</taxon>
        <taxon>Lysobacterales</taxon>
        <taxon>Lysobacteraceae</taxon>
        <taxon>Stenotrophomonas</taxon>
    </lineage>
</organism>
<keyword evidence="2" id="KW-1185">Reference proteome</keyword>
<reference evidence="1 2" key="1">
    <citation type="submission" date="2022-12" db="EMBL/GenBank/DDBJ databases">
        <title>Two new species, Stenotrophomonas aracearum and Stenotrophomonas oahuensis, isolated from Anthurium (Araceae family) in Hawaii.</title>
        <authorList>
            <person name="Chunag S.C."/>
            <person name="Dobhal S."/>
            <person name="Alvarez A."/>
            <person name="Arif M."/>
        </authorList>
    </citation>
    <scope>NUCLEOTIDE SEQUENCE [LARGE SCALE GENOMIC DNA]</scope>
    <source>
        <strain evidence="1 2">A5586</strain>
    </source>
</reference>
<accession>A0ABY9YRZ9</accession>
<dbReference type="RefSeq" id="WP_311192371.1">
    <property type="nucleotide sequence ID" value="NZ_CP115541.1"/>
</dbReference>
<protein>
    <submittedName>
        <fullName evidence="1">Uncharacterized protein</fullName>
    </submittedName>
</protein>
<gene>
    <name evidence="1" type="ORF">PDM29_02740</name>
</gene>
<dbReference type="Proteomes" id="UP001302072">
    <property type="component" value="Chromosome"/>
</dbReference>
<sequence>MLHDSDETDDVIFLLSTDWFTSWIVSMDQWRGGQTSIEHTKNVARRAASGILSGAADYYHVDLSPARKAASFDRFMKELSPGLDERQARDLDRLLSSITGDSLLSREQRWALKAVLVREVSRGFGSDARSALGEGVVIEVMRTLELLGVGEIPFQPDSWWDVELDGKFGGLAGRLGDYASSAHAPSVLLKAVAGATRRLEYSPLDMELLANWWADATQEFSMYVDPTLAALLATRQAPDQPAVRRFHE</sequence>
<dbReference type="EMBL" id="CP115541">
    <property type="protein sequence ID" value="WNH53210.1"/>
    <property type="molecule type" value="Genomic_DNA"/>
</dbReference>
<evidence type="ECO:0000313" key="2">
    <source>
        <dbReference type="Proteomes" id="UP001302072"/>
    </source>
</evidence>
<evidence type="ECO:0000313" key="1">
    <source>
        <dbReference type="EMBL" id="WNH53210.1"/>
    </source>
</evidence>